<evidence type="ECO:0000313" key="2">
    <source>
        <dbReference type="Proteomes" id="UP000826722"/>
    </source>
</evidence>
<dbReference type="Gene3D" id="2.60.40.420">
    <property type="entry name" value="Cupredoxins - blue copper proteins"/>
    <property type="match status" value="1"/>
</dbReference>
<accession>A0A8D5GAJ3</accession>
<sequence length="175" mass="18901">MAGNPLQDAVVYAEPANKQTATPAATAMIAQKGRRFIPLVTVVQTGASVTFPNNDTVRHHVYSFSPAKTFELKLYAGVPAAPVTFDKAGIAVLGCNIHDQMIAYVNIVDTPYFTKTDVNGKAKLADLPNGSYQLKTWHYAVAKENYTDMQTISVKGSEQAAVKLEIQANALIISK</sequence>
<dbReference type="InterPro" id="IPR008972">
    <property type="entry name" value="Cupredoxin"/>
</dbReference>
<name>A0A8D5GAJ3_9PROT</name>
<organism evidence="1 2">
    <name type="scientific">Methyloradius palustris</name>
    <dbReference type="NCBI Taxonomy" id="2778876"/>
    <lineage>
        <taxon>Bacteria</taxon>
        <taxon>Pseudomonadati</taxon>
        <taxon>Pseudomonadota</taxon>
        <taxon>Betaproteobacteria</taxon>
        <taxon>Nitrosomonadales</taxon>
        <taxon>Methylophilaceae</taxon>
        <taxon>Methyloradius</taxon>
    </lineage>
</organism>
<dbReference type="CDD" id="cd04221">
    <property type="entry name" value="MauL"/>
    <property type="match status" value="1"/>
</dbReference>
<reference evidence="1" key="1">
    <citation type="journal article" date="2021" name="Arch. Microbiol.">
        <title>Methyloradius palustris gen. nov., sp. nov., a methanol-oxidizing bacterium isolated from snow.</title>
        <authorList>
            <person name="Miyadera T."/>
            <person name="Kojima H."/>
            <person name="Fukui M."/>
        </authorList>
    </citation>
    <scope>NUCLEOTIDE SEQUENCE</scope>
    <source>
        <strain evidence="1">Zm11</strain>
    </source>
</reference>
<dbReference type="SUPFAM" id="SSF49503">
    <property type="entry name" value="Cupredoxins"/>
    <property type="match status" value="1"/>
</dbReference>
<proteinExistence type="predicted"/>
<evidence type="ECO:0000313" key="1">
    <source>
        <dbReference type="EMBL" id="BCM24676.1"/>
    </source>
</evidence>
<dbReference type="Proteomes" id="UP000826722">
    <property type="component" value="Chromosome"/>
</dbReference>
<protein>
    <recommendedName>
        <fullName evidence="3">Methylamine utilization protein</fullName>
    </recommendedName>
</protein>
<dbReference type="InterPro" id="IPR034242">
    <property type="entry name" value="MauL"/>
</dbReference>
<dbReference type="EMBL" id="AP024110">
    <property type="protein sequence ID" value="BCM24676.1"/>
    <property type="molecule type" value="Genomic_DNA"/>
</dbReference>
<keyword evidence="2" id="KW-1185">Reference proteome</keyword>
<dbReference type="KEGG" id="mpau:ZMTM_09350"/>
<dbReference type="AlphaFoldDB" id="A0A8D5GAJ3"/>
<gene>
    <name evidence="1" type="ORF">ZMTM_09350</name>
</gene>
<evidence type="ECO:0008006" key="3">
    <source>
        <dbReference type="Google" id="ProtNLM"/>
    </source>
</evidence>